<evidence type="ECO:0000256" key="1">
    <source>
        <dbReference type="SAM" id="MobiDB-lite"/>
    </source>
</evidence>
<dbReference type="RefSeq" id="XP_022655571.1">
    <property type="nucleotide sequence ID" value="XM_022799836.1"/>
</dbReference>
<evidence type="ECO:0000313" key="4">
    <source>
        <dbReference type="Proteomes" id="UP000594260"/>
    </source>
</evidence>
<evidence type="ECO:0000313" key="3">
    <source>
        <dbReference type="EnsemblMetazoa" id="XP_022655571"/>
    </source>
</evidence>
<keyword evidence="4" id="KW-1185">Reference proteome</keyword>
<name>A0A7M7M7K8_VARDE</name>
<feature type="region of interest" description="Disordered" evidence="1">
    <location>
        <begin position="36"/>
        <end position="60"/>
    </location>
</feature>
<dbReference type="GeneID" id="111248082"/>
<dbReference type="InParanoid" id="A0A7M7M7K8"/>
<organism evidence="3 4">
    <name type="scientific">Varroa destructor</name>
    <name type="common">Honeybee mite</name>
    <dbReference type="NCBI Taxonomy" id="109461"/>
    <lineage>
        <taxon>Eukaryota</taxon>
        <taxon>Metazoa</taxon>
        <taxon>Ecdysozoa</taxon>
        <taxon>Arthropoda</taxon>
        <taxon>Chelicerata</taxon>
        <taxon>Arachnida</taxon>
        <taxon>Acari</taxon>
        <taxon>Parasitiformes</taxon>
        <taxon>Mesostigmata</taxon>
        <taxon>Gamasina</taxon>
        <taxon>Dermanyssoidea</taxon>
        <taxon>Varroidae</taxon>
        <taxon>Varroa</taxon>
    </lineage>
</organism>
<feature type="chain" id="PRO_5029738751" evidence="2">
    <location>
        <begin position="19"/>
        <end position="142"/>
    </location>
</feature>
<reference evidence="3" key="1">
    <citation type="submission" date="2021-01" db="UniProtKB">
        <authorList>
            <consortium name="EnsemblMetazoa"/>
        </authorList>
    </citation>
    <scope>IDENTIFICATION</scope>
</reference>
<keyword evidence="2" id="KW-0732">Signal</keyword>
<proteinExistence type="predicted"/>
<dbReference type="KEGG" id="vde:111248082"/>
<dbReference type="Proteomes" id="UP000594260">
    <property type="component" value="Unplaced"/>
</dbReference>
<accession>A0A7M7M7K8</accession>
<protein>
    <submittedName>
        <fullName evidence="3">Uncharacterized protein</fullName>
    </submittedName>
</protein>
<evidence type="ECO:0000256" key="2">
    <source>
        <dbReference type="SAM" id="SignalP"/>
    </source>
</evidence>
<sequence>MNTVGLIVLACCVTLIECAMLRTSVLLPLDQLNGTVTEPSPPLLGSTIPGAPGLSRPDATDTQNAQQKLNLTSKHQIARPLTDIHQHDHQIMSTSKPTFVRSDAKNAANQGHRDHVPIFMLSDVEKFGNLKAIVDSHPYDRI</sequence>
<feature type="signal peptide" evidence="2">
    <location>
        <begin position="1"/>
        <end position="18"/>
    </location>
</feature>
<dbReference type="EnsemblMetazoa" id="XM_022799836">
    <property type="protein sequence ID" value="XP_022655571"/>
    <property type="gene ID" value="LOC111248082"/>
</dbReference>
<dbReference type="AlphaFoldDB" id="A0A7M7M7K8"/>